<feature type="region of interest" description="Disordered" evidence="1">
    <location>
        <begin position="1"/>
        <end position="39"/>
    </location>
</feature>
<dbReference type="AlphaFoldDB" id="A0AAD1WVB8"/>
<organism evidence="2 3">
    <name type="scientific">Pelobates cultripes</name>
    <name type="common">Western spadefoot toad</name>
    <dbReference type="NCBI Taxonomy" id="61616"/>
    <lineage>
        <taxon>Eukaryota</taxon>
        <taxon>Metazoa</taxon>
        <taxon>Chordata</taxon>
        <taxon>Craniata</taxon>
        <taxon>Vertebrata</taxon>
        <taxon>Euteleostomi</taxon>
        <taxon>Amphibia</taxon>
        <taxon>Batrachia</taxon>
        <taxon>Anura</taxon>
        <taxon>Pelobatoidea</taxon>
        <taxon>Pelobatidae</taxon>
        <taxon>Pelobates</taxon>
    </lineage>
</organism>
<comment type="caution">
    <text evidence="2">The sequence shown here is derived from an EMBL/GenBank/DDBJ whole genome shotgun (WGS) entry which is preliminary data.</text>
</comment>
<evidence type="ECO:0000256" key="1">
    <source>
        <dbReference type="SAM" id="MobiDB-lite"/>
    </source>
</evidence>
<proteinExistence type="predicted"/>
<dbReference type="Proteomes" id="UP001295444">
    <property type="component" value="Unassembled WGS sequence"/>
</dbReference>
<evidence type="ECO:0000313" key="2">
    <source>
        <dbReference type="EMBL" id="CAH2330907.1"/>
    </source>
</evidence>
<protein>
    <submittedName>
        <fullName evidence="2">Uncharacterized protein</fullName>
    </submittedName>
</protein>
<dbReference type="EMBL" id="CAKOES020001730">
    <property type="protein sequence ID" value="CAH2330907.1"/>
    <property type="molecule type" value="Genomic_DNA"/>
</dbReference>
<feature type="region of interest" description="Disordered" evidence="1">
    <location>
        <begin position="80"/>
        <end position="170"/>
    </location>
</feature>
<name>A0AAD1WVB8_PELCU</name>
<feature type="compositionally biased region" description="Basic and acidic residues" evidence="1">
    <location>
        <begin position="100"/>
        <end position="120"/>
    </location>
</feature>
<evidence type="ECO:0000313" key="3">
    <source>
        <dbReference type="Proteomes" id="UP001295444"/>
    </source>
</evidence>
<reference evidence="2" key="1">
    <citation type="submission" date="2022-03" db="EMBL/GenBank/DDBJ databases">
        <authorList>
            <person name="Alioto T."/>
            <person name="Alioto T."/>
            <person name="Gomez Garrido J."/>
        </authorList>
    </citation>
    <scope>NUCLEOTIDE SEQUENCE</scope>
</reference>
<keyword evidence="3" id="KW-1185">Reference proteome</keyword>
<feature type="compositionally biased region" description="Pro residues" evidence="1">
    <location>
        <begin position="142"/>
        <end position="154"/>
    </location>
</feature>
<feature type="non-terminal residue" evidence="2">
    <location>
        <position position="170"/>
    </location>
</feature>
<accession>A0AAD1WVB8</accession>
<gene>
    <name evidence="2" type="ORF">PECUL_23A020124</name>
</gene>
<sequence>MDGYLHTPAAAPHEQVGPAETGSPPRAQPPEPDTPTLADISADIRALAAQMVTKNDLQALSDNLHAAIRFEVAALRSEVTAQEGRLQTLEEARTGYSDPWSRDLDPTRLDSSDAVGRTHQDAPVPADAWIQQHPRNSNSDELPPPIQPPPPPGDPAENPACPRNIWTPDN</sequence>